<protein>
    <submittedName>
        <fullName evidence="2">Uncharacterized protein</fullName>
    </submittedName>
</protein>
<evidence type="ECO:0000256" key="1">
    <source>
        <dbReference type="SAM" id="Phobius"/>
    </source>
</evidence>
<evidence type="ECO:0000313" key="3">
    <source>
        <dbReference type="Proteomes" id="UP000257559"/>
    </source>
</evidence>
<gene>
    <name evidence="2" type="ORF">NCTC10132_00953</name>
</gene>
<organism evidence="2 3">
    <name type="scientific">Mycoplasmopsis edwardii</name>
    <dbReference type="NCBI Taxonomy" id="53558"/>
    <lineage>
        <taxon>Bacteria</taxon>
        <taxon>Bacillati</taxon>
        <taxon>Mycoplasmatota</taxon>
        <taxon>Mycoplasmoidales</taxon>
        <taxon>Metamycoplasmataceae</taxon>
        <taxon>Mycoplasmopsis</taxon>
    </lineage>
</organism>
<dbReference type="AlphaFoldDB" id="A0A3B0PP53"/>
<dbReference type="Proteomes" id="UP000257559">
    <property type="component" value="Chromosome"/>
</dbReference>
<sequence length="76" mass="8496">MLVISLLSSLRALKKLIVLLYPLMFAASIVMIVPSFRFPSSLLSLVIFSILIPSEFPTLYFAYSSELVTFVFVHPG</sequence>
<keyword evidence="3" id="KW-1185">Reference proteome</keyword>
<name>A0A3B0PP53_9BACT</name>
<proteinExistence type="predicted"/>
<keyword evidence="1" id="KW-1133">Transmembrane helix</keyword>
<keyword evidence="1" id="KW-0472">Membrane</keyword>
<keyword evidence="1" id="KW-0812">Transmembrane</keyword>
<dbReference type="KEGG" id="medw:NCTC10132_00953"/>
<reference evidence="3" key="1">
    <citation type="submission" date="2018-06" db="EMBL/GenBank/DDBJ databases">
        <authorList>
            <consortium name="Pathogen Informatics"/>
        </authorList>
    </citation>
    <scope>NUCLEOTIDE SEQUENCE [LARGE SCALE GENOMIC DNA]</scope>
    <source>
        <strain evidence="3">NCTC10132</strain>
    </source>
</reference>
<accession>A0A3B0PP53</accession>
<feature type="transmembrane region" description="Helical" evidence="1">
    <location>
        <begin position="16"/>
        <end position="36"/>
    </location>
</feature>
<evidence type="ECO:0000313" key="2">
    <source>
        <dbReference type="EMBL" id="SYV97587.1"/>
    </source>
</evidence>
<feature type="transmembrane region" description="Helical" evidence="1">
    <location>
        <begin position="42"/>
        <end position="63"/>
    </location>
</feature>
<dbReference type="EMBL" id="LS991951">
    <property type="protein sequence ID" value="SYV97587.1"/>
    <property type="molecule type" value="Genomic_DNA"/>
</dbReference>